<sequence>MDHLKSGFWQRVGINSSNNKKVKNVDFKEAKEILKSLGLRPAKDDREYYRYFYELLDSSEKRIEYIKKVGIAGGKGVSILKYKLVPINFEVPEDKI</sequence>
<reference evidence="1 2" key="1">
    <citation type="journal article" date="2016" name="Environ. Microbiol.">
        <title>Genomic resolution of a cold subsurface aquifer community provides metabolic insights for novel microbes adapted to high CO concentrations.</title>
        <authorList>
            <person name="Probst A.J."/>
            <person name="Castelle C.J."/>
            <person name="Singh A."/>
            <person name="Brown C.T."/>
            <person name="Anantharaman K."/>
            <person name="Sharon I."/>
            <person name="Hug L.A."/>
            <person name="Burstein D."/>
            <person name="Emerson J.B."/>
            <person name="Thomas B.C."/>
            <person name="Banfield J.F."/>
        </authorList>
    </citation>
    <scope>NUCLEOTIDE SEQUENCE [LARGE SCALE GENOMIC DNA]</scope>
    <source>
        <strain evidence="1">CG1_02_37_44</strain>
    </source>
</reference>
<dbReference type="Proteomes" id="UP000183192">
    <property type="component" value="Unassembled WGS sequence"/>
</dbReference>
<gene>
    <name evidence="1" type="ORF">AUJ27_01635</name>
</gene>
<comment type="caution">
    <text evidence="1">The sequence shown here is derived from an EMBL/GenBank/DDBJ whole genome shotgun (WGS) entry which is preliminary data.</text>
</comment>
<dbReference type="EMBL" id="MNUU01000030">
    <property type="protein sequence ID" value="OIO07874.1"/>
    <property type="molecule type" value="Genomic_DNA"/>
</dbReference>
<evidence type="ECO:0000313" key="2">
    <source>
        <dbReference type="Proteomes" id="UP000183192"/>
    </source>
</evidence>
<organism evidence="1 2">
    <name type="scientific">Candidatus Falkowbacteria bacterium CG1_02_37_44</name>
    <dbReference type="NCBI Taxonomy" id="1805146"/>
    <lineage>
        <taxon>Bacteria</taxon>
        <taxon>Candidatus Falkowiibacteriota</taxon>
    </lineage>
</organism>
<proteinExistence type="predicted"/>
<dbReference type="STRING" id="1805146.AUJ27_01635"/>
<name>A0A1J4T7X7_9BACT</name>
<protein>
    <submittedName>
        <fullName evidence="1">Uncharacterized protein</fullName>
    </submittedName>
</protein>
<accession>A0A1J4T7X7</accession>
<dbReference type="AlphaFoldDB" id="A0A1J4T7X7"/>
<evidence type="ECO:0000313" key="1">
    <source>
        <dbReference type="EMBL" id="OIO07874.1"/>
    </source>
</evidence>